<dbReference type="PANTHER" id="PTHR43067:SF3">
    <property type="entry name" value="MALTOSE ABC TRANSPORTER, ATP-BINDING PROTEIN"/>
    <property type="match status" value="1"/>
</dbReference>
<keyword evidence="3" id="KW-0547">Nucleotide-binding</keyword>
<evidence type="ECO:0000256" key="2">
    <source>
        <dbReference type="ARBA" id="ARBA00022448"/>
    </source>
</evidence>
<dbReference type="NCBIfam" id="TIGR01727">
    <property type="entry name" value="oligo_HPY"/>
    <property type="match status" value="1"/>
</dbReference>
<keyword evidence="2" id="KW-0813">Transport</keyword>
<accession>A0ABW2UNP0</accession>
<gene>
    <name evidence="6" type="ORF">ACFQXB_15540</name>
</gene>
<dbReference type="GO" id="GO:0005524">
    <property type="term" value="F:ATP binding"/>
    <property type="evidence" value="ECO:0007669"/>
    <property type="project" value="UniProtKB-KW"/>
</dbReference>
<dbReference type="EMBL" id="JBHTFQ010000008">
    <property type="protein sequence ID" value="MFC7705601.1"/>
    <property type="molecule type" value="Genomic_DNA"/>
</dbReference>
<evidence type="ECO:0000256" key="1">
    <source>
        <dbReference type="ARBA" id="ARBA00004417"/>
    </source>
</evidence>
<dbReference type="Proteomes" id="UP001596516">
    <property type="component" value="Unassembled WGS sequence"/>
</dbReference>
<organism evidence="6 7">
    <name type="scientific">Plastorhodobacter daqingensis</name>
    <dbReference type="NCBI Taxonomy" id="1387281"/>
    <lineage>
        <taxon>Bacteria</taxon>
        <taxon>Pseudomonadati</taxon>
        <taxon>Pseudomonadota</taxon>
        <taxon>Alphaproteobacteria</taxon>
        <taxon>Rhodobacterales</taxon>
        <taxon>Paracoccaceae</taxon>
        <taxon>Plastorhodobacter</taxon>
    </lineage>
</organism>
<evidence type="ECO:0000256" key="3">
    <source>
        <dbReference type="ARBA" id="ARBA00022741"/>
    </source>
</evidence>
<comment type="subcellular location">
    <subcellularLocation>
        <location evidence="1">Cell inner membrane</location>
        <topology evidence="1">Peripheral membrane protein</topology>
    </subcellularLocation>
</comment>
<comment type="caution">
    <text evidence="6">The sequence shown here is derived from an EMBL/GenBank/DDBJ whole genome shotgun (WGS) entry which is preliminary data.</text>
</comment>
<evidence type="ECO:0000256" key="4">
    <source>
        <dbReference type="ARBA" id="ARBA00022840"/>
    </source>
</evidence>
<dbReference type="Gene3D" id="3.40.50.300">
    <property type="entry name" value="P-loop containing nucleotide triphosphate hydrolases"/>
    <property type="match status" value="1"/>
</dbReference>
<dbReference type="InterPro" id="IPR027417">
    <property type="entry name" value="P-loop_NTPase"/>
</dbReference>
<keyword evidence="4 6" id="KW-0067">ATP-binding</keyword>
<dbReference type="SUPFAM" id="SSF52540">
    <property type="entry name" value="P-loop containing nucleoside triphosphate hydrolases"/>
    <property type="match status" value="1"/>
</dbReference>
<protein>
    <submittedName>
        <fullName evidence="6">Oligopeptide/dipeptide ABC transporter ATP-binding protein</fullName>
    </submittedName>
</protein>
<keyword evidence="7" id="KW-1185">Reference proteome</keyword>
<feature type="domain" description="Oligopeptide/dipeptide ABC transporter C-terminal" evidence="5">
    <location>
        <begin position="19"/>
        <end position="82"/>
    </location>
</feature>
<dbReference type="PANTHER" id="PTHR43067">
    <property type="entry name" value="OLIGOPEPTIDE/DIPEPTIDE ABC TRANSPORTER, ATPASE SUBUNIT"/>
    <property type="match status" value="1"/>
</dbReference>
<dbReference type="InterPro" id="IPR013563">
    <property type="entry name" value="Oligopep_ABC_C"/>
</dbReference>
<sequence>MIAETADRVAVMYAGRLAELGPVAAVIKDAKHPYSQGLMGAIPKLGQHLDRLVHIPGSMPRLNAIPKGCAFNPRCPKVFDKCRSHRPAASEIEPGRRAACWLYPGVTETALPAARSGCATSGSTTFRRTRCARSAAAGSA</sequence>
<name>A0ABW2UNP0_9RHOB</name>
<dbReference type="Pfam" id="PF08352">
    <property type="entry name" value="oligo_HPY"/>
    <property type="match status" value="1"/>
</dbReference>
<evidence type="ECO:0000313" key="7">
    <source>
        <dbReference type="Proteomes" id="UP001596516"/>
    </source>
</evidence>
<proteinExistence type="predicted"/>
<dbReference type="RefSeq" id="WP_377405665.1">
    <property type="nucleotide sequence ID" value="NZ_JBHTFQ010000008.1"/>
</dbReference>
<reference evidence="7" key="1">
    <citation type="journal article" date="2019" name="Int. J. Syst. Evol. Microbiol.">
        <title>The Global Catalogue of Microorganisms (GCM) 10K type strain sequencing project: providing services to taxonomists for standard genome sequencing and annotation.</title>
        <authorList>
            <consortium name="The Broad Institute Genomics Platform"/>
            <consortium name="The Broad Institute Genome Sequencing Center for Infectious Disease"/>
            <person name="Wu L."/>
            <person name="Ma J."/>
        </authorList>
    </citation>
    <scope>NUCLEOTIDE SEQUENCE [LARGE SCALE GENOMIC DNA]</scope>
    <source>
        <strain evidence="7">CGMCC 1.12750</strain>
    </source>
</reference>
<evidence type="ECO:0000259" key="5">
    <source>
        <dbReference type="Pfam" id="PF08352"/>
    </source>
</evidence>
<evidence type="ECO:0000313" key="6">
    <source>
        <dbReference type="EMBL" id="MFC7705601.1"/>
    </source>
</evidence>